<organism evidence="1 2">
    <name type="scientific">Gymnopilus dilepis</name>
    <dbReference type="NCBI Taxonomy" id="231916"/>
    <lineage>
        <taxon>Eukaryota</taxon>
        <taxon>Fungi</taxon>
        <taxon>Dikarya</taxon>
        <taxon>Basidiomycota</taxon>
        <taxon>Agaricomycotina</taxon>
        <taxon>Agaricomycetes</taxon>
        <taxon>Agaricomycetidae</taxon>
        <taxon>Agaricales</taxon>
        <taxon>Agaricineae</taxon>
        <taxon>Hymenogastraceae</taxon>
        <taxon>Gymnopilus</taxon>
    </lineage>
</organism>
<proteinExistence type="predicted"/>
<keyword evidence="2" id="KW-1185">Reference proteome</keyword>
<reference evidence="1 2" key="1">
    <citation type="journal article" date="2018" name="Evol. Lett.">
        <title>Horizontal gene cluster transfer increased hallucinogenic mushroom diversity.</title>
        <authorList>
            <person name="Reynolds H.T."/>
            <person name="Vijayakumar V."/>
            <person name="Gluck-Thaler E."/>
            <person name="Korotkin H.B."/>
            <person name="Matheny P.B."/>
            <person name="Slot J.C."/>
        </authorList>
    </citation>
    <scope>NUCLEOTIDE SEQUENCE [LARGE SCALE GENOMIC DNA]</scope>
    <source>
        <strain evidence="1 2">SRW20</strain>
    </source>
</reference>
<evidence type="ECO:0000313" key="1">
    <source>
        <dbReference type="EMBL" id="PPR05659.1"/>
    </source>
</evidence>
<accession>A0A409YRP8</accession>
<protein>
    <submittedName>
        <fullName evidence="1">Uncharacterized protein</fullName>
    </submittedName>
</protein>
<evidence type="ECO:0000313" key="2">
    <source>
        <dbReference type="Proteomes" id="UP000284706"/>
    </source>
</evidence>
<sequence length="326" mass="36161">MATFVAHTLEQVEIIHPEGSVATQAGHKHFTFRHSPVERPTKAHSLIVNINDIPNFNSQPSSITQLNLGTRFISVQNFLHVMHATSTSLTRASLYIVYDIPPTTLDHGHVSSIKMVALTSLSLRLVNTSLNPAYILPIEMSALKDFTAEWADSYTPFEWDIKMFTRLLKSASNSLRSFRLSDLPSYPAPGRWQHRMAHKVSPDDLNELLRTVPNLETLALPTSISIPISILTSISHGALLPHLNDFGLATKNDLKSILSHVRFRNQDYTTAGVSPITALRLTIPLTSHAARADVHSQVDSLALRKGYSLLFLGTCFVCSSHCYFGN</sequence>
<comment type="caution">
    <text evidence="1">The sequence shown here is derived from an EMBL/GenBank/DDBJ whole genome shotgun (WGS) entry which is preliminary data.</text>
</comment>
<dbReference type="InParanoid" id="A0A409YRP8"/>
<name>A0A409YRP8_9AGAR</name>
<dbReference type="Proteomes" id="UP000284706">
    <property type="component" value="Unassembled WGS sequence"/>
</dbReference>
<dbReference type="STRING" id="231916.A0A409YRP8"/>
<gene>
    <name evidence="1" type="ORF">CVT26_009231</name>
</gene>
<dbReference type="AlphaFoldDB" id="A0A409YRP8"/>
<dbReference type="EMBL" id="NHYE01000448">
    <property type="protein sequence ID" value="PPR05659.1"/>
    <property type="molecule type" value="Genomic_DNA"/>
</dbReference>
<dbReference type="OrthoDB" id="2992500at2759"/>